<organism evidence="2 3">
    <name type="scientific">Oryza meyeriana var. granulata</name>
    <dbReference type="NCBI Taxonomy" id="110450"/>
    <lineage>
        <taxon>Eukaryota</taxon>
        <taxon>Viridiplantae</taxon>
        <taxon>Streptophyta</taxon>
        <taxon>Embryophyta</taxon>
        <taxon>Tracheophyta</taxon>
        <taxon>Spermatophyta</taxon>
        <taxon>Magnoliopsida</taxon>
        <taxon>Liliopsida</taxon>
        <taxon>Poales</taxon>
        <taxon>Poaceae</taxon>
        <taxon>BOP clade</taxon>
        <taxon>Oryzoideae</taxon>
        <taxon>Oryzeae</taxon>
        <taxon>Oryzinae</taxon>
        <taxon>Oryza</taxon>
        <taxon>Oryza meyeriana</taxon>
    </lineage>
</organism>
<feature type="non-terminal residue" evidence="2">
    <location>
        <position position="1"/>
    </location>
</feature>
<dbReference type="OrthoDB" id="10659855at2759"/>
<evidence type="ECO:0000256" key="1">
    <source>
        <dbReference type="SAM" id="MobiDB-lite"/>
    </source>
</evidence>
<feature type="compositionally biased region" description="Polar residues" evidence="1">
    <location>
        <begin position="101"/>
        <end position="110"/>
    </location>
</feature>
<dbReference type="EMBL" id="SPHZ02000002">
    <property type="protein sequence ID" value="KAF0929339.1"/>
    <property type="molecule type" value="Genomic_DNA"/>
</dbReference>
<dbReference type="AlphaFoldDB" id="A0A6G1EXM4"/>
<name>A0A6G1EXM4_9ORYZ</name>
<comment type="caution">
    <text evidence="2">The sequence shown here is derived from an EMBL/GenBank/DDBJ whole genome shotgun (WGS) entry which is preliminary data.</text>
</comment>
<sequence length="110" mass="11925">QLPKWVKPALTNIAYLDINLRDIKEEDLKTLGELPACRGGGAYLTFEKGAMPKLEKLELPLHPWIMASLRGQWGRGKQSIGESSLASTRAVASGLPERIGTTENASTHAG</sequence>
<keyword evidence="3" id="KW-1185">Reference proteome</keyword>
<protein>
    <submittedName>
        <fullName evidence="2">Uncharacterized protein</fullName>
    </submittedName>
</protein>
<gene>
    <name evidence="2" type="ORF">E2562_019920</name>
</gene>
<accession>A0A6G1EXM4</accession>
<evidence type="ECO:0000313" key="2">
    <source>
        <dbReference type="EMBL" id="KAF0929339.1"/>
    </source>
</evidence>
<evidence type="ECO:0000313" key="3">
    <source>
        <dbReference type="Proteomes" id="UP000479710"/>
    </source>
</evidence>
<proteinExistence type="predicted"/>
<dbReference type="Proteomes" id="UP000479710">
    <property type="component" value="Unassembled WGS sequence"/>
</dbReference>
<reference evidence="2 3" key="1">
    <citation type="submission" date="2019-11" db="EMBL/GenBank/DDBJ databases">
        <title>Whole genome sequence of Oryza granulata.</title>
        <authorList>
            <person name="Li W."/>
        </authorList>
    </citation>
    <scope>NUCLEOTIDE SEQUENCE [LARGE SCALE GENOMIC DNA]</scope>
    <source>
        <strain evidence="3">cv. Menghai</strain>
        <tissue evidence="2">Leaf</tissue>
    </source>
</reference>
<feature type="region of interest" description="Disordered" evidence="1">
    <location>
        <begin position="76"/>
        <end position="110"/>
    </location>
</feature>